<evidence type="ECO:0000256" key="5">
    <source>
        <dbReference type="ARBA" id="ARBA00023136"/>
    </source>
</evidence>
<dbReference type="OrthoDB" id="9812084at2"/>
<feature type="transmembrane region" description="Helical" evidence="6">
    <location>
        <begin position="6"/>
        <end position="26"/>
    </location>
</feature>
<dbReference type="Proteomes" id="UP000033633">
    <property type="component" value="Unassembled WGS sequence"/>
</dbReference>
<keyword evidence="4 6" id="KW-1133">Transmembrane helix</keyword>
<protein>
    <submittedName>
        <fullName evidence="7">Amino acid transporter LysE</fullName>
    </submittedName>
</protein>
<dbReference type="PANTHER" id="PTHR30086:SF20">
    <property type="entry name" value="ARGININE EXPORTER PROTEIN ARGO-RELATED"/>
    <property type="match status" value="1"/>
</dbReference>
<gene>
    <name evidence="7" type="ORF">KY46_16225</name>
</gene>
<evidence type="ECO:0000256" key="4">
    <source>
        <dbReference type="ARBA" id="ARBA00022989"/>
    </source>
</evidence>
<dbReference type="GO" id="GO:0005886">
    <property type="term" value="C:plasma membrane"/>
    <property type="evidence" value="ECO:0007669"/>
    <property type="project" value="UniProtKB-SubCell"/>
</dbReference>
<evidence type="ECO:0000256" key="3">
    <source>
        <dbReference type="ARBA" id="ARBA00022692"/>
    </source>
</evidence>
<keyword evidence="3 6" id="KW-0812">Transmembrane</keyword>
<evidence type="ECO:0000256" key="1">
    <source>
        <dbReference type="ARBA" id="ARBA00004651"/>
    </source>
</evidence>
<comment type="subcellular location">
    <subcellularLocation>
        <location evidence="1">Cell membrane</location>
        <topology evidence="1">Multi-pass membrane protein</topology>
    </subcellularLocation>
</comment>
<evidence type="ECO:0000256" key="2">
    <source>
        <dbReference type="ARBA" id="ARBA00022475"/>
    </source>
</evidence>
<reference evidence="7" key="1">
    <citation type="submission" date="2014-12" db="EMBL/GenBank/DDBJ databases">
        <title>Mercury Reductase activity and rhizosphere competence traits in the genome of root associated Photobacterium halotolerans MELD1.</title>
        <authorList>
            <person name="Mathew D.C."/>
            <person name="Huang C.-C."/>
        </authorList>
    </citation>
    <scope>NUCLEOTIDE SEQUENCE [LARGE SCALE GENOMIC DNA]</scope>
    <source>
        <strain evidence="7">MELD1</strain>
    </source>
</reference>
<feature type="transmembrane region" description="Helical" evidence="6">
    <location>
        <begin position="110"/>
        <end position="130"/>
    </location>
</feature>
<feature type="transmembrane region" description="Helical" evidence="6">
    <location>
        <begin position="178"/>
        <end position="199"/>
    </location>
</feature>
<dbReference type="EMBL" id="JWYV01000015">
    <property type="protein sequence ID" value="KKC98869.1"/>
    <property type="molecule type" value="Genomic_DNA"/>
</dbReference>
<accession>A0A0F5VBJ8</accession>
<keyword evidence="8" id="KW-1185">Reference proteome</keyword>
<feature type="transmembrane region" description="Helical" evidence="6">
    <location>
        <begin position="142"/>
        <end position="166"/>
    </location>
</feature>
<proteinExistence type="predicted"/>
<keyword evidence="5 6" id="KW-0472">Membrane</keyword>
<dbReference type="PANTHER" id="PTHR30086">
    <property type="entry name" value="ARGININE EXPORTER PROTEIN ARGO"/>
    <property type="match status" value="1"/>
</dbReference>
<dbReference type="AlphaFoldDB" id="A0A0F5VBJ8"/>
<comment type="caution">
    <text evidence="7">The sequence shown here is derived from an EMBL/GenBank/DDBJ whole genome shotgun (WGS) entry which is preliminary data.</text>
</comment>
<dbReference type="GO" id="GO:0015171">
    <property type="term" value="F:amino acid transmembrane transporter activity"/>
    <property type="evidence" value="ECO:0007669"/>
    <property type="project" value="TreeGrafter"/>
</dbReference>
<dbReference type="GO" id="GO:0033228">
    <property type="term" value="P:cysteine export across plasma membrane"/>
    <property type="evidence" value="ECO:0007669"/>
    <property type="project" value="TreeGrafter"/>
</dbReference>
<dbReference type="InterPro" id="IPR001123">
    <property type="entry name" value="LeuE-type"/>
</dbReference>
<sequence length="207" mass="22504">MDYLYAMVLFAVSSSVTPGPNNIMVMTSGLNFGVKKSLPLLSGICMGFAIMLLLVGIGFGQLFELFPSLHFIIKCLGVLYLVYLAWLIARSADVGSSGSQAKPLSFIKGALFQWINAKAWVVATGAIAAFTTVGADFYGQNMMLALTFFLVSFPCVGVWLMFGSLLKKTLTQDKYRRLFNYTMSALLVVSVLPVMSEILNHLASSHG</sequence>
<evidence type="ECO:0000256" key="6">
    <source>
        <dbReference type="SAM" id="Phobius"/>
    </source>
</evidence>
<evidence type="ECO:0000313" key="7">
    <source>
        <dbReference type="EMBL" id="KKC98869.1"/>
    </source>
</evidence>
<organism evidence="7 8">
    <name type="scientific">Photobacterium halotolerans</name>
    <dbReference type="NCBI Taxonomy" id="265726"/>
    <lineage>
        <taxon>Bacteria</taxon>
        <taxon>Pseudomonadati</taxon>
        <taxon>Pseudomonadota</taxon>
        <taxon>Gammaproteobacteria</taxon>
        <taxon>Vibrionales</taxon>
        <taxon>Vibrionaceae</taxon>
        <taxon>Photobacterium</taxon>
    </lineage>
</organism>
<evidence type="ECO:0000313" key="8">
    <source>
        <dbReference type="Proteomes" id="UP000033633"/>
    </source>
</evidence>
<feature type="transmembrane region" description="Helical" evidence="6">
    <location>
        <begin position="38"/>
        <end position="59"/>
    </location>
</feature>
<dbReference type="RefSeq" id="WP_046221657.1">
    <property type="nucleotide sequence ID" value="NZ_JWYV01000015.1"/>
</dbReference>
<keyword evidence="2" id="KW-1003">Cell membrane</keyword>
<dbReference type="Pfam" id="PF01810">
    <property type="entry name" value="LysE"/>
    <property type="match status" value="1"/>
</dbReference>
<dbReference type="PATRIC" id="fig|265726.11.peg.1505"/>
<feature type="transmembrane region" description="Helical" evidence="6">
    <location>
        <begin position="71"/>
        <end position="89"/>
    </location>
</feature>
<name>A0A0F5VBJ8_9GAMM</name>